<name>A0A927HXT0_KLEPN</name>
<reference evidence="1" key="1">
    <citation type="submission" date="2020-07" db="EMBL/GenBank/DDBJ databases">
        <title>Clinical and genomic characterization of carbapenemase-producing Enterobacterales causing secondary infections during the COVID-19 crisis at a New York City hospital.</title>
        <authorList>
            <person name="Gomez-Simmonds A."/>
            <person name="Annavajhala M.K."/>
            <person name="Uhlemann A.-C."/>
        </authorList>
    </citation>
    <scope>NUCLEOTIDE SEQUENCE</scope>
    <source>
        <strain evidence="1">KP1828</strain>
    </source>
</reference>
<evidence type="ECO:0000313" key="2">
    <source>
        <dbReference type="Proteomes" id="UP000623974"/>
    </source>
</evidence>
<proteinExistence type="predicted"/>
<dbReference type="Proteomes" id="UP000623974">
    <property type="component" value="Unassembled WGS sequence"/>
</dbReference>
<gene>
    <name evidence="1" type="ORF">IE980_22670</name>
</gene>
<dbReference type="EMBL" id="JACXSX010000001">
    <property type="protein sequence ID" value="MBD3744200.1"/>
    <property type="molecule type" value="Genomic_DNA"/>
</dbReference>
<organism evidence="1 2">
    <name type="scientific">Klebsiella pneumoniae</name>
    <dbReference type="NCBI Taxonomy" id="573"/>
    <lineage>
        <taxon>Bacteria</taxon>
        <taxon>Pseudomonadati</taxon>
        <taxon>Pseudomonadota</taxon>
        <taxon>Gammaproteobacteria</taxon>
        <taxon>Enterobacterales</taxon>
        <taxon>Enterobacteriaceae</taxon>
        <taxon>Klebsiella/Raoultella group</taxon>
        <taxon>Klebsiella</taxon>
        <taxon>Klebsiella pneumoniae complex</taxon>
    </lineage>
</organism>
<dbReference type="AlphaFoldDB" id="A0A927HXT0"/>
<accession>A0A927HXT0</accession>
<comment type="caution">
    <text evidence="1">The sequence shown here is derived from an EMBL/GenBank/DDBJ whole genome shotgun (WGS) entry which is preliminary data.</text>
</comment>
<sequence>MLRHKFLSQVQDSRDKPSGSPYYGTGIHLLPALPPVQIYFFKLALNITPVVYF</sequence>
<evidence type="ECO:0000313" key="1">
    <source>
        <dbReference type="EMBL" id="MBD3744200.1"/>
    </source>
</evidence>
<protein>
    <submittedName>
        <fullName evidence="1">Uncharacterized protein</fullName>
    </submittedName>
</protein>